<dbReference type="UniPathway" id="UPA00143"/>
<dbReference type="PANTHER" id="PTHR10315">
    <property type="entry name" value="E3 UBIQUITIN PROTEIN LIGASE SIAH"/>
    <property type="match status" value="1"/>
</dbReference>
<dbReference type="CDD" id="cd16571">
    <property type="entry name" value="RING-HC_SIAHs"/>
    <property type="match status" value="1"/>
</dbReference>
<evidence type="ECO:0000313" key="11">
    <source>
        <dbReference type="EMBL" id="EMS62697.1"/>
    </source>
</evidence>
<dbReference type="EC" id="2.3.2.27" evidence="4"/>
<dbReference type="SUPFAM" id="SSF49599">
    <property type="entry name" value="TRAF domain-like"/>
    <property type="match status" value="1"/>
</dbReference>
<dbReference type="InterPro" id="IPR049548">
    <property type="entry name" value="Sina-like_RING"/>
</dbReference>
<keyword evidence="9" id="KW-0862">Zinc</keyword>
<feature type="domain" description="SIAH-type" evidence="10">
    <location>
        <begin position="431"/>
        <end position="489"/>
    </location>
</feature>
<evidence type="ECO:0000259" key="10">
    <source>
        <dbReference type="PROSITE" id="PS51081"/>
    </source>
</evidence>
<keyword evidence="6" id="KW-0479">Metal-binding</keyword>
<dbReference type="PROSITE" id="PS51081">
    <property type="entry name" value="ZF_SIAH"/>
    <property type="match status" value="1"/>
</dbReference>
<evidence type="ECO:0000256" key="2">
    <source>
        <dbReference type="ARBA" id="ARBA00004906"/>
    </source>
</evidence>
<evidence type="ECO:0000256" key="6">
    <source>
        <dbReference type="ARBA" id="ARBA00022723"/>
    </source>
</evidence>
<evidence type="ECO:0000256" key="4">
    <source>
        <dbReference type="ARBA" id="ARBA00012483"/>
    </source>
</evidence>
<dbReference type="GO" id="GO:0008270">
    <property type="term" value="F:zinc ion binding"/>
    <property type="evidence" value="ECO:0007669"/>
    <property type="project" value="UniProtKB-KW"/>
</dbReference>
<proteinExistence type="inferred from homology"/>
<dbReference type="EMBL" id="KD079125">
    <property type="protein sequence ID" value="EMS62697.1"/>
    <property type="molecule type" value="Genomic_DNA"/>
</dbReference>
<comment type="similarity">
    <text evidence="3">Belongs to the SINA (Seven in absentia) family.</text>
</comment>
<comment type="pathway">
    <text evidence="2">Protein modification; protein ubiquitination.</text>
</comment>
<evidence type="ECO:0000256" key="8">
    <source>
        <dbReference type="ARBA" id="ARBA00022786"/>
    </source>
</evidence>
<accession>M7ZRF0</accession>
<dbReference type="PANTHER" id="PTHR10315:SF83">
    <property type="entry name" value="RING-TYPE E3 UBIQUITIN TRANSFERASE"/>
    <property type="match status" value="1"/>
</dbReference>
<protein>
    <recommendedName>
        <fullName evidence="4">RING-type E3 ubiquitin transferase</fullName>
        <ecNumber evidence="4">2.3.2.27</ecNumber>
    </recommendedName>
</protein>
<evidence type="ECO:0000256" key="5">
    <source>
        <dbReference type="ARBA" id="ARBA00022679"/>
    </source>
</evidence>
<comment type="catalytic activity">
    <reaction evidence="1">
        <text>S-ubiquitinyl-[E2 ubiquitin-conjugating enzyme]-L-cysteine + [acceptor protein]-L-lysine = [E2 ubiquitin-conjugating enzyme]-L-cysteine + N(6)-ubiquitinyl-[acceptor protein]-L-lysine.</text>
        <dbReference type="EC" id="2.3.2.27"/>
    </reaction>
</comment>
<evidence type="ECO:0000256" key="7">
    <source>
        <dbReference type="ARBA" id="ARBA00022771"/>
    </source>
</evidence>
<reference evidence="11" key="1">
    <citation type="journal article" date="2013" name="Nature">
        <title>Draft genome of the wheat A-genome progenitor Triticum urartu.</title>
        <authorList>
            <person name="Ling H.Q."/>
            <person name="Zhao S."/>
            <person name="Liu D."/>
            <person name="Wang J."/>
            <person name="Sun H."/>
            <person name="Zhang C."/>
            <person name="Fan H."/>
            <person name="Li D."/>
            <person name="Dong L."/>
            <person name="Tao Y."/>
            <person name="Gao C."/>
            <person name="Wu H."/>
            <person name="Li Y."/>
            <person name="Cui Y."/>
            <person name="Guo X."/>
            <person name="Zheng S."/>
            <person name="Wang B."/>
            <person name="Yu K."/>
            <person name="Liang Q."/>
            <person name="Yang W."/>
            <person name="Lou X."/>
            <person name="Chen J."/>
            <person name="Feng M."/>
            <person name="Jian J."/>
            <person name="Zhang X."/>
            <person name="Luo G."/>
            <person name="Jiang Y."/>
            <person name="Liu J."/>
            <person name="Wang Z."/>
            <person name="Sha Y."/>
            <person name="Zhang B."/>
            <person name="Wu H."/>
            <person name="Tang D."/>
            <person name="Shen Q."/>
            <person name="Xue P."/>
            <person name="Zou S."/>
            <person name="Wang X."/>
            <person name="Liu X."/>
            <person name="Wang F."/>
            <person name="Yang Y."/>
            <person name="An X."/>
            <person name="Dong Z."/>
            <person name="Zhang K."/>
            <person name="Zhang X."/>
            <person name="Luo M.C."/>
            <person name="Dvorak J."/>
            <person name="Tong Y."/>
            <person name="Wang J."/>
            <person name="Yang H."/>
            <person name="Li Z."/>
            <person name="Wang D."/>
            <person name="Zhang A."/>
            <person name="Wang J."/>
        </authorList>
    </citation>
    <scope>NUCLEOTIDE SEQUENCE</scope>
</reference>
<keyword evidence="5" id="KW-0808">Transferase</keyword>
<dbReference type="STRING" id="4572.M7ZRF0"/>
<keyword evidence="8" id="KW-0833">Ubl conjugation pathway</keyword>
<dbReference type="Pfam" id="PF21362">
    <property type="entry name" value="Sina_RING"/>
    <property type="match status" value="1"/>
</dbReference>
<organism evidence="11">
    <name type="scientific">Triticum urartu</name>
    <name type="common">Red wild einkorn</name>
    <name type="synonym">Crithodium urartu</name>
    <dbReference type="NCBI Taxonomy" id="4572"/>
    <lineage>
        <taxon>Eukaryota</taxon>
        <taxon>Viridiplantae</taxon>
        <taxon>Streptophyta</taxon>
        <taxon>Embryophyta</taxon>
        <taxon>Tracheophyta</taxon>
        <taxon>Spermatophyta</taxon>
        <taxon>Magnoliopsida</taxon>
        <taxon>Liliopsida</taxon>
        <taxon>Poales</taxon>
        <taxon>Poaceae</taxon>
        <taxon>BOP clade</taxon>
        <taxon>Pooideae</taxon>
        <taxon>Triticodae</taxon>
        <taxon>Triticeae</taxon>
        <taxon>Triticinae</taxon>
        <taxon>Triticum</taxon>
    </lineage>
</organism>
<keyword evidence="7" id="KW-0863">Zinc-finger</keyword>
<dbReference type="InterPro" id="IPR013083">
    <property type="entry name" value="Znf_RING/FYVE/PHD"/>
</dbReference>
<dbReference type="AlphaFoldDB" id="M7ZRF0"/>
<dbReference type="GO" id="GO:0005737">
    <property type="term" value="C:cytoplasm"/>
    <property type="evidence" value="ECO:0007669"/>
    <property type="project" value="TreeGrafter"/>
</dbReference>
<gene>
    <name evidence="11" type="ORF">TRIUR3_31371</name>
</gene>
<dbReference type="Gene3D" id="3.30.40.10">
    <property type="entry name" value="Zinc/RING finger domain, C3HC4 (zinc finger)"/>
    <property type="match status" value="1"/>
</dbReference>
<evidence type="ECO:0000256" key="3">
    <source>
        <dbReference type="ARBA" id="ARBA00009119"/>
    </source>
</evidence>
<evidence type="ECO:0000256" key="9">
    <source>
        <dbReference type="ARBA" id="ARBA00022833"/>
    </source>
</evidence>
<dbReference type="Pfam" id="PF21361">
    <property type="entry name" value="Sina_ZnF"/>
    <property type="match status" value="1"/>
</dbReference>
<dbReference type="eggNOG" id="KOG3002">
    <property type="taxonomic scope" value="Eukaryota"/>
</dbReference>
<evidence type="ECO:0000256" key="1">
    <source>
        <dbReference type="ARBA" id="ARBA00000900"/>
    </source>
</evidence>
<dbReference type="InterPro" id="IPR052088">
    <property type="entry name" value="E3_ubiquitin-ligase_SINA"/>
</dbReference>
<dbReference type="InterPro" id="IPR013010">
    <property type="entry name" value="Znf_SIAH"/>
</dbReference>
<name>M7ZRF0_TRIUA</name>
<dbReference type="GO" id="GO:0061630">
    <property type="term" value="F:ubiquitin protein ligase activity"/>
    <property type="evidence" value="ECO:0007669"/>
    <property type="project" value="UniProtKB-EC"/>
</dbReference>
<dbReference type="GO" id="GO:0016567">
    <property type="term" value="P:protein ubiquitination"/>
    <property type="evidence" value="ECO:0007669"/>
    <property type="project" value="UniProtKB-UniPathway"/>
</dbReference>
<sequence length="631" mass="68976">METATVLPPDVALAHAVTQQAPPTAPVATAADAHAPPTRAYKRLWTSTITGDPPVVPVAMTPISGVPARVRESLITLFPDQLYHMLRLGLRCGRGNADLYFGRVDQCQCQAKPHGKLVELGVLESLLISLVGLRLGFHLNRQLWRWSAWRIGSMRTRTRRTGSMHKSGQERPTTLVVLVDEPSLPVSKELSSAAMNLGLTHAVGGQKDRHRNPIRVQMSVVRLMDIGPWHRVGLLPVPLALVDPTGVTMRVAARRRRPEEESASWSCFPAIQGIHLPQHREEGSHPTENQMGRGSSLYAAPNPPAAASSLLLAQSPPAVPPEPRRLHLDCGSRHALVALALMEAKSSSIKKETEAMEEAERVVKKQNVTMAMEVFDCPVCSTPLRPPVFQCALGHFVCSPCRDKLPDSKCQACSGVVLKSSCYGIERIVESILVPCPYAEHGCTDMITYYLKGEHKQACPHEPCYCPEPGCGFAGTTAALLDHFTSQHKWPTTVFKYYVSFDLIAKPGMHVLRAQDGNLFLLNVSSPESVLHGISLVRIQPKVSELSRFGCSVGFSCWKGHYQLSSLDAITSTSLSDGLPKSSFFSFVPKSSAVLTVTIDTELMCDINDDELEEEASDDDDSYGEEDGGEE</sequence>